<evidence type="ECO:0000256" key="2">
    <source>
        <dbReference type="SAM" id="MobiDB-lite"/>
    </source>
</evidence>
<keyword evidence="5" id="KW-1185">Reference proteome</keyword>
<keyword evidence="3" id="KW-1133">Transmembrane helix</keyword>
<evidence type="ECO:0000313" key="5">
    <source>
        <dbReference type="Proteomes" id="UP000763802"/>
    </source>
</evidence>
<gene>
    <name evidence="4" type="ORF">KL867_05200</name>
</gene>
<keyword evidence="3" id="KW-0812">Transmembrane</keyword>
<comment type="caution">
    <text evidence="4">The sequence shown here is derived from an EMBL/GenBank/DDBJ whole genome shotgun (WGS) entry which is preliminary data.</text>
</comment>
<evidence type="ECO:0000313" key="4">
    <source>
        <dbReference type="EMBL" id="MBT3140436.1"/>
    </source>
</evidence>
<feature type="transmembrane region" description="Helical" evidence="3">
    <location>
        <begin position="67"/>
        <end position="93"/>
    </location>
</feature>
<dbReference type="EMBL" id="JAHHDY010000008">
    <property type="protein sequence ID" value="MBT3140436.1"/>
    <property type="molecule type" value="Genomic_DNA"/>
</dbReference>
<protein>
    <submittedName>
        <fullName evidence="4">Uncharacterized protein</fullName>
    </submittedName>
</protein>
<sequence length="368" mass="40813">MLILAEKPEEIIMPFDGNDLVDDALPQGRGALRIGLLLTLLGAAILIGPLFYAIWSDPNGESSGALIIGLPLFVFIASLFLAFGLTVLFSQVVDYRAVGAGKVRILGLEMPMEFQGAAMVLFLLLLGIGTSIKLFDLMSINANWSQWADLRETVDEQKEKISKHEGIMQRLKNDHLSEMGDQREALRGEMGELQARVADMKGRLEASHEGVKTLREVLIAQTNTSVHRLMIRFKCSQYEDPRLVNWSGSGNARTGNLLTHPWQSAGENSTELPSQTLNPFTLKAGNETTYTIMSVEDLTSLRTPVISASFHFEQENLVATIWPNTMSLLDLCKRQYQHRSSVIDPDGQAPVSEARTWQDEVEREGDGL</sequence>
<feature type="region of interest" description="Disordered" evidence="2">
    <location>
        <begin position="342"/>
        <end position="368"/>
    </location>
</feature>
<proteinExistence type="predicted"/>
<feature type="compositionally biased region" description="Basic and acidic residues" evidence="2">
    <location>
        <begin position="356"/>
        <end position="368"/>
    </location>
</feature>
<organism evidence="4 5">
    <name type="scientific">Falsiruegeria litorea</name>
    <dbReference type="NCBI Taxonomy" id="1280831"/>
    <lineage>
        <taxon>Bacteria</taxon>
        <taxon>Pseudomonadati</taxon>
        <taxon>Pseudomonadota</taxon>
        <taxon>Alphaproteobacteria</taxon>
        <taxon>Rhodobacterales</taxon>
        <taxon>Roseobacteraceae</taxon>
        <taxon>Falsiruegeria</taxon>
    </lineage>
</organism>
<dbReference type="Proteomes" id="UP000763802">
    <property type="component" value="Unassembled WGS sequence"/>
</dbReference>
<name>A0ABS5WMS9_9RHOB</name>
<evidence type="ECO:0000256" key="1">
    <source>
        <dbReference type="SAM" id="Coils"/>
    </source>
</evidence>
<reference evidence="4 5" key="1">
    <citation type="submission" date="2021-05" db="EMBL/GenBank/DDBJ databases">
        <title>Draft genomes of marine bacteria isolated from model chitin particles.</title>
        <authorList>
            <person name="Datta M.S."/>
            <person name="Schwartzman J.A."/>
            <person name="Cordero O."/>
        </authorList>
    </citation>
    <scope>NUCLEOTIDE SEQUENCE [LARGE SCALE GENOMIC DNA]</scope>
    <source>
        <strain evidence="4 5">4E07</strain>
    </source>
</reference>
<feature type="transmembrane region" description="Helical" evidence="3">
    <location>
        <begin position="114"/>
        <end position="135"/>
    </location>
</feature>
<dbReference type="RefSeq" id="WP_215193665.1">
    <property type="nucleotide sequence ID" value="NZ_JAHHDY010000008.1"/>
</dbReference>
<keyword evidence="3" id="KW-0472">Membrane</keyword>
<evidence type="ECO:0000256" key="3">
    <source>
        <dbReference type="SAM" id="Phobius"/>
    </source>
</evidence>
<keyword evidence="1" id="KW-0175">Coiled coil</keyword>
<feature type="coiled-coil region" evidence="1">
    <location>
        <begin position="154"/>
        <end position="203"/>
    </location>
</feature>
<feature type="transmembrane region" description="Helical" evidence="3">
    <location>
        <begin position="34"/>
        <end position="55"/>
    </location>
</feature>
<accession>A0ABS5WMS9</accession>